<dbReference type="PANTHER" id="PTHR46124">
    <property type="entry name" value="D-AMINOACYL-TRNA DEACYLASE"/>
    <property type="match status" value="1"/>
</dbReference>
<dbReference type="GO" id="GO:0016788">
    <property type="term" value="F:hydrolase activity, acting on ester bonds"/>
    <property type="evidence" value="ECO:0007669"/>
    <property type="project" value="InterPro"/>
</dbReference>
<dbReference type="InterPro" id="IPR001130">
    <property type="entry name" value="TatD-like"/>
</dbReference>
<sequence>MEVAMTPFRKKFSSLNSSYMVFLDIHTHSAARNDSEIIRVRNLRPNETISPNTFCSVGIHPWSVPENYSGELLAVREGLNRDEVVALGECGLDKVCSTPYEKQRKAFLDQIDLSEEFGMPVLLHIVRAWDDLLAIKKQVKPSQPWIVHGFRGSEEQARQLIRAGLFLSFGCRFSPEALRLSYESGIALLETDENITDIREWYYEAAECIGCSLQELQRHTLALGTGLFPRLRLHKHFSAIR</sequence>
<evidence type="ECO:0000313" key="1">
    <source>
        <dbReference type="EMBL" id="BAG32826.1"/>
    </source>
</evidence>
<proteinExistence type="predicted"/>
<dbReference type="Pfam" id="PF01026">
    <property type="entry name" value="TatD_DNase"/>
    <property type="match status" value="1"/>
</dbReference>
<dbReference type="HOGENOM" id="CLU_031506_6_0_10"/>
<organism evidence="1 2">
    <name type="scientific">Porphyromonas gingivalis (strain ATCC 33277 / DSM 20709 / CIP 103683 / JCM 12257 / NCTC 11834 / 2561)</name>
    <dbReference type="NCBI Taxonomy" id="431947"/>
    <lineage>
        <taxon>Bacteria</taxon>
        <taxon>Pseudomonadati</taxon>
        <taxon>Bacteroidota</taxon>
        <taxon>Bacteroidia</taxon>
        <taxon>Bacteroidales</taxon>
        <taxon>Porphyromonadaceae</taxon>
        <taxon>Porphyromonas</taxon>
    </lineage>
</organism>
<dbReference type="KEGG" id="pgn:PGN_0307"/>
<dbReference type="Proteomes" id="UP000008842">
    <property type="component" value="Chromosome"/>
</dbReference>
<dbReference type="EMBL" id="AP009380">
    <property type="protein sequence ID" value="BAG32826.1"/>
    <property type="molecule type" value="Genomic_DNA"/>
</dbReference>
<dbReference type="Gene3D" id="3.20.20.140">
    <property type="entry name" value="Metal-dependent hydrolases"/>
    <property type="match status" value="1"/>
</dbReference>
<dbReference type="AlphaFoldDB" id="B2RHI1"/>
<dbReference type="PANTHER" id="PTHR46124:SF2">
    <property type="entry name" value="D-AMINOACYL-TRNA DEACYLASE"/>
    <property type="match status" value="1"/>
</dbReference>
<dbReference type="InterPro" id="IPR032466">
    <property type="entry name" value="Metal_Hydrolase"/>
</dbReference>
<dbReference type="SUPFAM" id="SSF51556">
    <property type="entry name" value="Metallo-dependent hydrolases"/>
    <property type="match status" value="1"/>
</dbReference>
<evidence type="ECO:0008006" key="3">
    <source>
        <dbReference type="Google" id="ProtNLM"/>
    </source>
</evidence>
<gene>
    <name evidence="1" type="ordered locus">PGN_0307</name>
</gene>
<evidence type="ECO:0000313" key="2">
    <source>
        <dbReference type="Proteomes" id="UP000008842"/>
    </source>
</evidence>
<reference evidence="1 2" key="1">
    <citation type="journal article" date="2008" name="DNA Res.">
        <title>Determination of the genome sequence of Porphyromonas gingivalis strain ATCC 33277 and genomic comparison with strain W83 revealed extensive genome rearrangements in P. gingivalis.</title>
        <authorList>
            <person name="Naito M."/>
            <person name="Hirakawa H."/>
            <person name="Yamashita A."/>
            <person name="Ohara N."/>
            <person name="Shoji M."/>
            <person name="Yukitake H."/>
            <person name="Nakayama K."/>
            <person name="Toh H."/>
            <person name="Yoshimura F."/>
            <person name="Kuhara S."/>
            <person name="Hattori M."/>
            <person name="Hayashi T."/>
            <person name="Nakayama K."/>
        </authorList>
    </citation>
    <scope>NUCLEOTIDE SEQUENCE [LARGE SCALE GENOMIC DNA]</scope>
    <source>
        <strain evidence="2">ATCC 33277 / DSM 20709 / CIP 103683 / JCM 12257 / NCTC 11834 / 2561</strain>
    </source>
</reference>
<dbReference type="eggNOG" id="COG0084">
    <property type="taxonomic scope" value="Bacteria"/>
</dbReference>
<dbReference type="GO" id="GO:0005829">
    <property type="term" value="C:cytosol"/>
    <property type="evidence" value="ECO:0007669"/>
    <property type="project" value="TreeGrafter"/>
</dbReference>
<accession>B2RHI1</accession>
<protein>
    <recommendedName>
        <fullName evidence="3">Hydrolase TatD</fullName>
    </recommendedName>
</protein>
<name>B2RHI1_PORG3</name>